<dbReference type="RefSeq" id="WP_216876962.1">
    <property type="nucleotide sequence ID" value="NZ_JAERQM010000004.1"/>
</dbReference>
<keyword evidence="2" id="KW-0560">Oxidoreductase</keyword>
<keyword evidence="2" id="KW-0223">Dioxygenase</keyword>
<protein>
    <submittedName>
        <fullName evidence="2">TauD/TfdA family dioxygenase</fullName>
    </submittedName>
</protein>
<proteinExistence type="predicted"/>
<evidence type="ECO:0000313" key="2">
    <source>
        <dbReference type="EMBL" id="MBU8545159.1"/>
    </source>
</evidence>
<name>A0ABS6H9P3_9PROT</name>
<reference evidence="2 3" key="1">
    <citation type="submission" date="2021-01" db="EMBL/GenBank/DDBJ databases">
        <title>Roseomonas sp. nov, a bacterium isolated from an oil production mixture in Yumen Oilfield.</title>
        <authorList>
            <person name="Wu D."/>
        </authorList>
    </citation>
    <scope>NUCLEOTIDE SEQUENCE [LARGE SCALE GENOMIC DNA]</scope>
    <source>
        <strain evidence="2 3">ROY-5-3</strain>
    </source>
</reference>
<feature type="domain" description="TauD/TfdA-like" evidence="1">
    <location>
        <begin position="69"/>
        <end position="275"/>
    </location>
</feature>
<dbReference type="Pfam" id="PF02668">
    <property type="entry name" value="TauD"/>
    <property type="match status" value="1"/>
</dbReference>
<dbReference type="GO" id="GO:0051213">
    <property type="term" value="F:dioxygenase activity"/>
    <property type="evidence" value="ECO:0007669"/>
    <property type="project" value="UniProtKB-KW"/>
</dbReference>
<sequence>MSDMPLPPQAASPLVPPRLRLVPQAGQAAWRAADLRHSDWMIPLGAEDLAELEQALTALGGRAPATAAEAPLPRLGAVLRGAATRLDTGRGFVLLRGLTLERLGEALAEPLLAAIGIHLGRPLPGEGGAVQRLHSAAGGALRWRFHADAADVVALLVLRQPPDVDPAMLVAAATVHNEMMKRDRAALEVLHRPLPHAAPGGVVLNLPVFSSASGAFIGRYARDSIDAAQRMPETPRLTAAQMQALDLLDSICAEPGLALRIDVRPGDVLLFNPLQVWKRRAEGIAEVAAETSAGDVMLPDAEAPPTPPPPGTREALRLLLLTETSRALPEGLLALSGGPVAGTMIGG</sequence>
<evidence type="ECO:0000259" key="1">
    <source>
        <dbReference type="Pfam" id="PF02668"/>
    </source>
</evidence>
<comment type="caution">
    <text evidence="2">The sequence shown here is derived from an EMBL/GenBank/DDBJ whole genome shotgun (WGS) entry which is preliminary data.</text>
</comment>
<evidence type="ECO:0000313" key="3">
    <source>
        <dbReference type="Proteomes" id="UP000689967"/>
    </source>
</evidence>
<gene>
    <name evidence="2" type="ORF">JJQ90_15670</name>
</gene>
<dbReference type="InterPro" id="IPR003819">
    <property type="entry name" value="TauD/TfdA-like"/>
</dbReference>
<dbReference type="EMBL" id="JAERQM010000004">
    <property type="protein sequence ID" value="MBU8545159.1"/>
    <property type="molecule type" value="Genomic_DNA"/>
</dbReference>
<dbReference type="Proteomes" id="UP000689967">
    <property type="component" value="Unassembled WGS sequence"/>
</dbReference>
<keyword evidence="3" id="KW-1185">Reference proteome</keyword>
<accession>A0ABS6H9P3</accession>
<organism evidence="2 3">
    <name type="scientific">Falsiroseomonas oleicola</name>
    <dbReference type="NCBI Taxonomy" id="2801474"/>
    <lineage>
        <taxon>Bacteria</taxon>
        <taxon>Pseudomonadati</taxon>
        <taxon>Pseudomonadota</taxon>
        <taxon>Alphaproteobacteria</taxon>
        <taxon>Acetobacterales</taxon>
        <taxon>Roseomonadaceae</taxon>
        <taxon>Falsiroseomonas</taxon>
    </lineage>
</organism>